<name>A0ABS6SKH1_9SPHN</name>
<keyword evidence="1" id="KW-0573">Peptidoglycan synthesis</keyword>
<gene>
    <name evidence="5" type="ORF">KCG45_04790</name>
</gene>
<evidence type="ECO:0000256" key="3">
    <source>
        <dbReference type="SAM" id="SignalP"/>
    </source>
</evidence>
<organism evidence="5 6">
    <name type="scientific">Erythrobacter ani</name>
    <dbReference type="NCBI Taxonomy" id="2827235"/>
    <lineage>
        <taxon>Bacteria</taxon>
        <taxon>Pseudomonadati</taxon>
        <taxon>Pseudomonadota</taxon>
        <taxon>Alphaproteobacteria</taxon>
        <taxon>Sphingomonadales</taxon>
        <taxon>Erythrobacteraceae</taxon>
        <taxon>Erythrobacter/Porphyrobacter group</taxon>
        <taxon>Erythrobacter</taxon>
    </lineage>
</organism>
<dbReference type="CDD" id="cd16913">
    <property type="entry name" value="YkuD_like"/>
    <property type="match status" value="1"/>
</dbReference>
<dbReference type="PANTHER" id="PTHR41533">
    <property type="entry name" value="L,D-TRANSPEPTIDASE HI_1667-RELATED"/>
    <property type="match status" value="1"/>
</dbReference>
<keyword evidence="6" id="KW-1185">Reference proteome</keyword>
<feature type="region of interest" description="Disordered" evidence="2">
    <location>
        <begin position="386"/>
        <end position="405"/>
    </location>
</feature>
<evidence type="ECO:0000259" key="4">
    <source>
        <dbReference type="PROSITE" id="PS52029"/>
    </source>
</evidence>
<feature type="active site" description="Nucleophile" evidence="1">
    <location>
        <position position="298"/>
    </location>
</feature>
<evidence type="ECO:0000313" key="5">
    <source>
        <dbReference type="EMBL" id="MBV7265486.1"/>
    </source>
</evidence>
<dbReference type="Pfam" id="PF03734">
    <property type="entry name" value="YkuD"/>
    <property type="match status" value="1"/>
</dbReference>
<keyword evidence="1" id="KW-0961">Cell wall biogenesis/degradation</keyword>
<reference evidence="5 6" key="1">
    <citation type="submission" date="2021-04" db="EMBL/GenBank/DDBJ databases">
        <authorList>
            <person name="Pira H."/>
            <person name="Risdian C."/>
            <person name="Wink J."/>
        </authorList>
    </citation>
    <scope>NUCLEOTIDE SEQUENCE [LARGE SCALE GENOMIC DNA]</scope>
    <source>
        <strain evidence="5 6">WH131</strain>
    </source>
</reference>
<comment type="caution">
    <text evidence="5">The sequence shown here is derived from an EMBL/GenBank/DDBJ whole genome shotgun (WGS) entry which is preliminary data.</text>
</comment>
<dbReference type="InterPro" id="IPR052905">
    <property type="entry name" value="LD-transpeptidase_YkuD-like"/>
</dbReference>
<keyword evidence="3" id="KW-0732">Signal</keyword>
<dbReference type="Proteomes" id="UP000699975">
    <property type="component" value="Unassembled WGS sequence"/>
</dbReference>
<protein>
    <submittedName>
        <fullName evidence="5">L,D-transpeptidase family protein</fullName>
    </submittedName>
</protein>
<sequence>MMRILLALLLAALLVPGSTIARPAWSPVQAESLLQRVERAPDEGLALPPEIAPQLRRAIDAGERERLDPIADKAALTLMRAWRGRCCGQKRPSWWHIDGSTNDDQLRSGLLRALQNNQLDLYLRSIRPSHPYYARLVDALSEEKDADRRAIIVSNLARWRWLPARMGERYLLVNIAAQQLTLWEGGVVKGRWRVIVGKPVTRTPVFTSQVTGVVLNPWWEIPSSIAAEGIASFVRRSPSAARARGYIFQNGRYRQMPGDNNALGRMKLVMPNPYSVFLHDTSSRELFEKDRRFFSHGCIRVDRALSFAATLLRRDGWDLARIEEEVTGGKTQTVFLSEHIPLYVAYFTAEPSLSGGVRIWEDVYRRDPVTVTSHSDHELTDIYGSRLSSSSSNSGVVEGGQTCLN</sequence>
<feature type="chain" id="PRO_5046111564" evidence="3">
    <location>
        <begin position="22"/>
        <end position="405"/>
    </location>
</feature>
<dbReference type="Pfam" id="PF20142">
    <property type="entry name" value="Scaffold"/>
    <property type="match status" value="1"/>
</dbReference>
<evidence type="ECO:0000256" key="1">
    <source>
        <dbReference type="PROSITE-ProRule" id="PRU01373"/>
    </source>
</evidence>
<dbReference type="PANTHER" id="PTHR41533:SF2">
    <property type="entry name" value="BLR7131 PROTEIN"/>
    <property type="match status" value="1"/>
</dbReference>
<keyword evidence="1" id="KW-0133">Cell shape</keyword>
<dbReference type="RefSeq" id="WP_218315939.1">
    <property type="nucleotide sequence ID" value="NZ_JAGSPB010000001.1"/>
</dbReference>
<dbReference type="InterPro" id="IPR005490">
    <property type="entry name" value="LD_TPept_cat_dom"/>
</dbReference>
<evidence type="ECO:0000256" key="2">
    <source>
        <dbReference type="SAM" id="MobiDB-lite"/>
    </source>
</evidence>
<evidence type="ECO:0000313" key="6">
    <source>
        <dbReference type="Proteomes" id="UP000699975"/>
    </source>
</evidence>
<accession>A0ABS6SKH1</accession>
<feature type="signal peptide" evidence="3">
    <location>
        <begin position="1"/>
        <end position="21"/>
    </location>
</feature>
<proteinExistence type="predicted"/>
<feature type="domain" description="L,D-TPase catalytic" evidence="4">
    <location>
        <begin position="169"/>
        <end position="322"/>
    </location>
</feature>
<dbReference type="PROSITE" id="PS52029">
    <property type="entry name" value="LD_TPASE"/>
    <property type="match status" value="1"/>
</dbReference>
<comment type="pathway">
    <text evidence="1">Cell wall biogenesis; peptidoglycan biosynthesis.</text>
</comment>
<dbReference type="InterPro" id="IPR045380">
    <property type="entry name" value="LD_TPept_scaffold_dom"/>
</dbReference>
<feature type="active site" description="Proton donor/acceptor" evidence="1">
    <location>
        <position position="279"/>
    </location>
</feature>
<dbReference type="EMBL" id="JAGSPB010000001">
    <property type="protein sequence ID" value="MBV7265486.1"/>
    <property type="molecule type" value="Genomic_DNA"/>
</dbReference>